<dbReference type="PANTHER" id="PTHR24198:SF165">
    <property type="entry name" value="ANKYRIN REPEAT-CONTAINING PROTEIN-RELATED"/>
    <property type="match status" value="1"/>
</dbReference>
<dbReference type="PANTHER" id="PTHR24198">
    <property type="entry name" value="ANKYRIN REPEAT AND PROTEIN KINASE DOMAIN-CONTAINING PROTEIN"/>
    <property type="match status" value="1"/>
</dbReference>
<dbReference type="OrthoDB" id="20872at2759"/>
<dbReference type="PROSITE" id="PS50088">
    <property type="entry name" value="ANK_REPEAT"/>
    <property type="match status" value="13"/>
</dbReference>
<organism evidence="4 5">
    <name type="scientific">Bodo saltans</name>
    <name type="common">Flagellated protozoan</name>
    <dbReference type="NCBI Taxonomy" id="75058"/>
    <lineage>
        <taxon>Eukaryota</taxon>
        <taxon>Discoba</taxon>
        <taxon>Euglenozoa</taxon>
        <taxon>Kinetoplastea</taxon>
        <taxon>Metakinetoplastina</taxon>
        <taxon>Eubodonida</taxon>
        <taxon>Bodonidae</taxon>
        <taxon>Bodo</taxon>
    </lineage>
</organism>
<feature type="repeat" description="ANK" evidence="3">
    <location>
        <begin position="302"/>
        <end position="334"/>
    </location>
</feature>
<feature type="repeat" description="ANK" evidence="3">
    <location>
        <begin position="501"/>
        <end position="533"/>
    </location>
</feature>
<dbReference type="EMBL" id="CYKH01000920">
    <property type="protein sequence ID" value="CUG65428.1"/>
    <property type="molecule type" value="Genomic_DNA"/>
</dbReference>
<feature type="repeat" description="ANK" evidence="3">
    <location>
        <begin position="468"/>
        <end position="500"/>
    </location>
</feature>
<feature type="repeat" description="ANK" evidence="3">
    <location>
        <begin position="201"/>
        <end position="233"/>
    </location>
</feature>
<dbReference type="Gene3D" id="1.25.40.20">
    <property type="entry name" value="Ankyrin repeat-containing domain"/>
    <property type="match status" value="4"/>
</dbReference>
<feature type="repeat" description="ANK" evidence="3">
    <location>
        <begin position="367"/>
        <end position="399"/>
    </location>
</feature>
<protein>
    <submittedName>
        <fullName evidence="4">Ankyrin repeat protein, putative</fullName>
    </submittedName>
</protein>
<feature type="repeat" description="ANK" evidence="3">
    <location>
        <begin position="68"/>
        <end position="100"/>
    </location>
</feature>
<feature type="repeat" description="ANK" evidence="3">
    <location>
        <begin position="400"/>
        <end position="432"/>
    </location>
</feature>
<dbReference type="InterPro" id="IPR036770">
    <property type="entry name" value="Ankyrin_rpt-contain_sf"/>
</dbReference>
<evidence type="ECO:0000313" key="4">
    <source>
        <dbReference type="EMBL" id="CUG65428.1"/>
    </source>
</evidence>
<gene>
    <name evidence="4" type="ORF">BSAL_82615</name>
</gene>
<dbReference type="OMA" id="LLENWIH"/>
<dbReference type="SMART" id="SM00248">
    <property type="entry name" value="ANK"/>
    <property type="match status" value="16"/>
</dbReference>
<dbReference type="Pfam" id="PF00023">
    <property type="entry name" value="Ank"/>
    <property type="match status" value="2"/>
</dbReference>
<evidence type="ECO:0000256" key="1">
    <source>
        <dbReference type="ARBA" id="ARBA00022737"/>
    </source>
</evidence>
<evidence type="ECO:0000256" key="2">
    <source>
        <dbReference type="ARBA" id="ARBA00023043"/>
    </source>
</evidence>
<dbReference type="SUPFAM" id="SSF48403">
    <property type="entry name" value="Ankyrin repeat"/>
    <property type="match status" value="2"/>
</dbReference>
<dbReference type="InterPro" id="IPR002110">
    <property type="entry name" value="Ankyrin_rpt"/>
</dbReference>
<dbReference type="PRINTS" id="PR01415">
    <property type="entry name" value="ANKYRIN"/>
</dbReference>
<accession>A0A0S4IZB7</accession>
<sequence>ANGKTPLFAAAKRGNITVVKALESLGANVSLRTSEGASLVYVAAATNHLELVKYFASRGVSITTQKHDGWTPLHAAASGGYLDVMQELVALGANVTAVTKYEEAALQTALGEGKLSVAQFLVNHGADINAMNKAGFTALNTATVFQDMNVIRLIVEVLGGDLRGRNGWNVTPMYYAANIGHTEVVKYLASKGASVNVAVSFRWTPLHGAATWAHTDTIRALIELGADTSALTDDDETVLHVALREHSNLPLVKMLVEEFGALVNDNDRSRHSPLHIAAHRGHADIVQYLAPKSSNINAKDIEGLTALNVAALRGHYSVVEALLELGSAINISSNNGYTPLANAALKNHSDVVKLLVRNHADLQPFDDGFSLMHLACYAGNVEMIKFFDVLGVSVHAITRWGQVPAHYAAVSGCLECIITLVGLGASIDVMDNNHETPLFLSVSFGDVKMVEFLGQQSNHSVVNMRNISGSTPLWTAAAHGHTAVVAALLTLGADVDAADNKGHTPLFAAASLGMLDSVKALLAAHANPRIKDGEGLTPLLIAIQNKHDDVAALLSE</sequence>
<evidence type="ECO:0000313" key="5">
    <source>
        <dbReference type="Proteomes" id="UP000051952"/>
    </source>
</evidence>
<feature type="repeat" description="ANK" evidence="3">
    <location>
        <begin position="269"/>
        <end position="301"/>
    </location>
</feature>
<feature type="non-terminal residue" evidence="4">
    <location>
        <position position="1"/>
    </location>
</feature>
<keyword evidence="5" id="KW-1185">Reference proteome</keyword>
<proteinExistence type="predicted"/>
<dbReference type="VEuPathDB" id="TriTrypDB:BSAL_82615"/>
<keyword evidence="2 3" id="KW-0040">ANK repeat</keyword>
<dbReference type="PROSITE" id="PS50297">
    <property type="entry name" value="ANK_REP_REGION"/>
    <property type="match status" value="11"/>
</dbReference>
<feature type="repeat" description="ANK" evidence="3">
    <location>
        <begin position="335"/>
        <end position="367"/>
    </location>
</feature>
<reference evidence="5" key="1">
    <citation type="submission" date="2015-09" db="EMBL/GenBank/DDBJ databases">
        <authorList>
            <consortium name="Pathogen Informatics"/>
        </authorList>
    </citation>
    <scope>NUCLEOTIDE SEQUENCE [LARGE SCALE GENOMIC DNA]</scope>
    <source>
        <strain evidence="5">Lake Konstanz</strain>
    </source>
</reference>
<dbReference type="Proteomes" id="UP000051952">
    <property type="component" value="Unassembled WGS sequence"/>
</dbReference>
<dbReference type="Pfam" id="PF12796">
    <property type="entry name" value="Ank_2"/>
    <property type="match status" value="5"/>
</dbReference>
<feature type="repeat" description="ANK" evidence="3">
    <location>
        <begin position="168"/>
        <end position="200"/>
    </location>
</feature>
<name>A0A0S4IZB7_BODSA</name>
<feature type="repeat" description="ANK" evidence="3">
    <location>
        <begin position="101"/>
        <end position="133"/>
    </location>
</feature>
<evidence type="ECO:0000256" key="3">
    <source>
        <dbReference type="PROSITE-ProRule" id="PRU00023"/>
    </source>
</evidence>
<feature type="repeat" description="ANK" evidence="3">
    <location>
        <begin position="35"/>
        <end position="67"/>
    </location>
</feature>
<keyword evidence="1" id="KW-0677">Repeat</keyword>
<feature type="repeat" description="ANK" evidence="3">
    <location>
        <begin position="2"/>
        <end position="34"/>
    </location>
</feature>
<dbReference type="AlphaFoldDB" id="A0A0S4IZB7"/>